<reference evidence="8" key="1">
    <citation type="journal article" date="2019" name="Int. J. Syst. Evol. Microbiol.">
        <title>The Global Catalogue of Microorganisms (GCM) 10K type strain sequencing project: providing services to taxonomists for standard genome sequencing and annotation.</title>
        <authorList>
            <consortium name="The Broad Institute Genomics Platform"/>
            <consortium name="The Broad Institute Genome Sequencing Center for Infectious Disease"/>
            <person name="Wu L."/>
            <person name="Ma J."/>
        </authorList>
    </citation>
    <scope>NUCLEOTIDE SEQUENCE [LARGE SCALE GENOMIC DNA]</scope>
    <source>
        <strain evidence="8">KCTC 52298</strain>
    </source>
</reference>
<dbReference type="InterPro" id="IPR036388">
    <property type="entry name" value="WH-like_DNA-bd_sf"/>
</dbReference>
<dbReference type="InterPro" id="IPR014284">
    <property type="entry name" value="RNA_pol_sigma-70_dom"/>
</dbReference>
<feature type="domain" description="RNA polymerase sigma factor 70 region 4 type 2" evidence="6">
    <location>
        <begin position="126"/>
        <end position="174"/>
    </location>
</feature>
<dbReference type="InterPro" id="IPR013324">
    <property type="entry name" value="RNA_pol_sigma_r3/r4-like"/>
</dbReference>
<dbReference type="Proteomes" id="UP001597440">
    <property type="component" value="Unassembled WGS sequence"/>
</dbReference>
<organism evidence="7 8">
    <name type="scientific">Sphingobacterium tabacisoli</name>
    <dbReference type="NCBI Taxonomy" id="2044855"/>
    <lineage>
        <taxon>Bacteria</taxon>
        <taxon>Pseudomonadati</taxon>
        <taxon>Bacteroidota</taxon>
        <taxon>Sphingobacteriia</taxon>
        <taxon>Sphingobacteriales</taxon>
        <taxon>Sphingobacteriaceae</taxon>
        <taxon>Sphingobacterium</taxon>
    </lineage>
</organism>
<dbReference type="SUPFAM" id="SSF88946">
    <property type="entry name" value="Sigma2 domain of RNA polymerase sigma factors"/>
    <property type="match status" value="1"/>
</dbReference>
<dbReference type="Pfam" id="PF04542">
    <property type="entry name" value="Sigma70_r2"/>
    <property type="match status" value="1"/>
</dbReference>
<evidence type="ECO:0000256" key="2">
    <source>
        <dbReference type="ARBA" id="ARBA00023015"/>
    </source>
</evidence>
<dbReference type="Gene3D" id="1.10.10.10">
    <property type="entry name" value="Winged helix-like DNA-binding domain superfamily/Winged helix DNA-binding domain"/>
    <property type="match status" value="1"/>
</dbReference>
<evidence type="ECO:0000313" key="7">
    <source>
        <dbReference type="EMBL" id="MFD2556255.1"/>
    </source>
</evidence>
<dbReference type="RefSeq" id="WP_210352677.1">
    <property type="nucleotide sequence ID" value="NZ_JAEQMU010000001.1"/>
</dbReference>
<comment type="caution">
    <text evidence="7">The sequence shown here is derived from an EMBL/GenBank/DDBJ whole genome shotgun (WGS) entry which is preliminary data.</text>
</comment>
<dbReference type="InterPro" id="IPR039425">
    <property type="entry name" value="RNA_pol_sigma-70-like"/>
</dbReference>
<evidence type="ECO:0000256" key="4">
    <source>
        <dbReference type="ARBA" id="ARBA00023163"/>
    </source>
</evidence>
<keyword evidence="3" id="KW-0731">Sigma factor</keyword>
<comment type="similarity">
    <text evidence="1">Belongs to the sigma-70 factor family. ECF subfamily.</text>
</comment>
<proteinExistence type="inferred from homology"/>
<dbReference type="PANTHER" id="PTHR43133:SF46">
    <property type="entry name" value="RNA POLYMERASE SIGMA-70 FACTOR ECF SUBFAMILY"/>
    <property type="match status" value="1"/>
</dbReference>
<dbReference type="InterPro" id="IPR007627">
    <property type="entry name" value="RNA_pol_sigma70_r2"/>
</dbReference>
<protein>
    <submittedName>
        <fullName evidence="7">Sigma-70 family RNA polymerase sigma factor</fullName>
    </submittedName>
</protein>
<keyword evidence="2" id="KW-0805">Transcription regulation</keyword>
<accession>A0ABW5L7J9</accession>
<keyword evidence="8" id="KW-1185">Reference proteome</keyword>
<keyword evidence="4" id="KW-0804">Transcription</keyword>
<evidence type="ECO:0000256" key="1">
    <source>
        <dbReference type="ARBA" id="ARBA00010641"/>
    </source>
</evidence>
<dbReference type="Gene3D" id="1.10.1740.10">
    <property type="match status" value="1"/>
</dbReference>
<evidence type="ECO:0000313" key="8">
    <source>
        <dbReference type="Proteomes" id="UP001597440"/>
    </source>
</evidence>
<evidence type="ECO:0000256" key="3">
    <source>
        <dbReference type="ARBA" id="ARBA00023082"/>
    </source>
</evidence>
<dbReference type="EMBL" id="JBHULD010000018">
    <property type="protein sequence ID" value="MFD2556255.1"/>
    <property type="molecule type" value="Genomic_DNA"/>
</dbReference>
<dbReference type="NCBIfam" id="TIGR02937">
    <property type="entry name" value="sigma70-ECF"/>
    <property type="match status" value="1"/>
</dbReference>
<dbReference type="InterPro" id="IPR013249">
    <property type="entry name" value="RNA_pol_sigma70_r4_t2"/>
</dbReference>
<sequence>MKNKGMMDAAISNDSKELPFEEIYYTFYRPVFFFTKQLVLDEFDAQDLVADTFAKYYKQRHGFHQLEQAKSFLFTTARNAALNLLRHQKLKTAKGIDMAEALQHQSEEDHFFDKLVLTELMIIVSEEVQRLPEKQQAVFRLTYFEDKTTEEISQELDITPEAVYNNKKRAVEKLRAILKNKDIRLYLAFIKLFIS</sequence>
<dbReference type="SUPFAM" id="SSF88659">
    <property type="entry name" value="Sigma3 and sigma4 domains of RNA polymerase sigma factors"/>
    <property type="match status" value="1"/>
</dbReference>
<gene>
    <name evidence="7" type="ORF">ACFSQW_17810</name>
</gene>
<evidence type="ECO:0000259" key="5">
    <source>
        <dbReference type="Pfam" id="PF04542"/>
    </source>
</evidence>
<dbReference type="InterPro" id="IPR013325">
    <property type="entry name" value="RNA_pol_sigma_r2"/>
</dbReference>
<feature type="domain" description="RNA polymerase sigma-70 region 2" evidence="5">
    <location>
        <begin position="26"/>
        <end position="89"/>
    </location>
</feature>
<dbReference type="Pfam" id="PF08281">
    <property type="entry name" value="Sigma70_r4_2"/>
    <property type="match status" value="1"/>
</dbReference>
<dbReference type="PANTHER" id="PTHR43133">
    <property type="entry name" value="RNA POLYMERASE ECF-TYPE SIGMA FACTO"/>
    <property type="match status" value="1"/>
</dbReference>
<name>A0ABW5L7J9_9SPHI</name>
<evidence type="ECO:0000259" key="6">
    <source>
        <dbReference type="Pfam" id="PF08281"/>
    </source>
</evidence>
<dbReference type="CDD" id="cd06171">
    <property type="entry name" value="Sigma70_r4"/>
    <property type="match status" value="1"/>
</dbReference>